<organism evidence="15 16">
    <name type="scientific">Rehmannia glutinosa</name>
    <name type="common">Chinese foxglove</name>
    <dbReference type="NCBI Taxonomy" id="99300"/>
    <lineage>
        <taxon>Eukaryota</taxon>
        <taxon>Viridiplantae</taxon>
        <taxon>Streptophyta</taxon>
        <taxon>Embryophyta</taxon>
        <taxon>Tracheophyta</taxon>
        <taxon>Spermatophyta</taxon>
        <taxon>Magnoliopsida</taxon>
        <taxon>eudicotyledons</taxon>
        <taxon>Gunneridae</taxon>
        <taxon>Pentapetalae</taxon>
        <taxon>asterids</taxon>
        <taxon>lamiids</taxon>
        <taxon>Lamiales</taxon>
        <taxon>Orobanchaceae</taxon>
        <taxon>Rehmannieae</taxon>
        <taxon>Rehmannia</taxon>
    </lineage>
</organism>
<keyword evidence="8 12" id="KW-1133">Transmembrane helix</keyword>
<dbReference type="Pfam" id="PF00560">
    <property type="entry name" value="LRR_1"/>
    <property type="match status" value="3"/>
</dbReference>
<dbReference type="Pfam" id="PF08263">
    <property type="entry name" value="LRRNT_2"/>
    <property type="match status" value="1"/>
</dbReference>
<evidence type="ECO:0000256" key="6">
    <source>
        <dbReference type="ARBA" id="ARBA00022729"/>
    </source>
</evidence>
<keyword evidence="3" id="KW-1003">Cell membrane</keyword>
<dbReference type="InterPro" id="IPR055414">
    <property type="entry name" value="LRR_R13L4/SHOC2-like"/>
</dbReference>
<dbReference type="EMBL" id="JABTTQ020000005">
    <property type="protein sequence ID" value="KAK6157289.1"/>
    <property type="molecule type" value="Genomic_DNA"/>
</dbReference>
<evidence type="ECO:0000259" key="14">
    <source>
        <dbReference type="Pfam" id="PF23598"/>
    </source>
</evidence>
<dbReference type="InterPro" id="IPR013210">
    <property type="entry name" value="LRR_N_plant-typ"/>
</dbReference>
<evidence type="ECO:0000256" key="3">
    <source>
        <dbReference type="ARBA" id="ARBA00022475"/>
    </source>
</evidence>
<evidence type="ECO:0000256" key="5">
    <source>
        <dbReference type="ARBA" id="ARBA00022692"/>
    </source>
</evidence>
<dbReference type="PRINTS" id="PR00019">
    <property type="entry name" value="LEURICHRPT"/>
</dbReference>
<feature type="domain" description="Disease resistance R13L4/SHOC-2-like LRR" evidence="14">
    <location>
        <begin position="241"/>
        <end position="440"/>
    </location>
</feature>
<evidence type="ECO:0000256" key="8">
    <source>
        <dbReference type="ARBA" id="ARBA00022989"/>
    </source>
</evidence>
<dbReference type="InterPro" id="IPR003591">
    <property type="entry name" value="Leu-rich_rpt_typical-subtyp"/>
</dbReference>
<keyword evidence="4" id="KW-0433">Leucine-rich repeat</keyword>
<dbReference type="Proteomes" id="UP001318860">
    <property type="component" value="Unassembled WGS sequence"/>
</dbReference>
<keyword evidence="7" id="KW-0677">Repeat</keyword>
<name>A0ABR0XDQ8_REHGL</name>
<keyword evidence="9 12" id="KW-0472">Membrane</keyword>
<evidence type="ECO:0000256" key="2">
    <source>
        <dbReference type="ARBA" id="ARBA00009592"/>
    </source>
</evidence>
<evidence type="ECO:0000256" key="12">
    <source>
        <dbReference type="SAM" id="Phobius"/>
    </source>
</evidence>
<feature type="region of interest" description="Disordered" evidence="11">
    <location>
        <begin position="841"/>
        <end position="865"/>
    </location>
</feature>
<keyword evidence="16" id="KW-1185">Reference proteome</keyword>
<evidence type="ECO:0000256" key="10">
    <source>
        <dbReference type="ARBA" id="ARBA00023180"/>
    </source>
</evidence>
<dbReference type="PANTHER" id="PTHR48063">
    <property type="entry name" value="LRR RECEPTOR-LIKE KINASE"/>
    <property type="match status" value="1"/>
</dbReference>
<dbReference type="SUPFAM" id="SSF52058">
    <property type="entry name" value="L domain-like"/>
    <property type="match status" value="3"/>
</dbReference>
<dbReference type="InterPro" id="IPR032675">
    <property type="entry name" value="LRR_dom_sf"/>
</dbReference>
<dbReference type="InterPro" id="IPR046956">
    <property type="entry name" value="RLP23-like"/>
</dbReference>
<feature type="transmembrane region" description="Helical" evidence="12">
    <location>
        <begin position="12"/>
        <end position="32"/>
    </location>
</feature>
<evidence type="ECO:0000313" key="15">
    <source>
        <dbReference type="EMBL" id="KAK6157289.1"/>
    </source>
</evidence>
<evidence type="ECO:0000256" key="11">
    <source>
        <dbReference type="SAM" id="MobiDB-lite"/>
    </source>
</evidence>
<evidence type="ECO:0000256" key="9">
    <source>
        <dbReference type="ARBA" id="ARBA00023136"/>
    </source>
</evidence>
<dbReference type="PROSITE" id="PS51450">
    <property type="entry name" value="LRR"/>
    <property type="match status" value="2"/>
</dbReference>
<reference evidence="15 16" key="1">
    <citation type="journal article" date="2021" name="Comput. Struct. Biotechnol. J.">
        <title>De novo genome assembly of the potent medicinal plant Rehmannia glutinosa using nanopore technology.</title>
        <authorList>
            <person name="Ma L."/>
            <person name="Dong C."/>
            <person name="Song C."/>
            <person name="Wang X."/>
            <person name="Zheng X."/>
            <person name="Niu Y."/>
            <person name="Chen S."/>
            <person name="Feng W."/>
        </authorList>
    </citation>
    <scope>NUCLEOTIDE SEQUENCE [LARGE SCALE GENOMIC DNA]</scope>
    <source>
        <strain evidence="15">DH-2019</strain>
    </source>
</reference>
<proteinExistence type="inferred from homology"/>
<dbReference type="PANTHER" id="PTHR48063:SF103">
    <property type="entry name" value="LEUCINE-RICH RECEPTOR-LIKE KINASE FAMILY PROTEIN"/>
    <property type="match status" value="1"/>
</dbReference>
<feature type="domain" description="Leucine-rich repeat-containing N-terminal plant-type" evidence="13">
    <location>
        <begin position="40"/>
        <end position="82"/>
    </location>
</feature>
<evidence type="ECO:0000313" key="16">
    <source>
        <dbReference type="Proteomes" id="UP001318860"/>
    </source>
</evidence>
<keyword evidence="10" id="KW-0325">Glycoprotein</keyword>
<accession>A0ABR0XDQ8</accession>
<comment type="similarity">
    <text evidence="2">Belongs to the RLP family.</text>
</comment>
<evidence type="ECO:0000256" key="7">
    <source>
        <dbReference type="ARBA" id="ARBA00022737"/>
    </source>
</evidence>
<evidence type="ECO:0000256" key="4">
    <source>
        <dbReference type="ARBA" id="ARBA00022614"/>
    </source>
</evidence>
<evidence type="ECO:0000256" key="1">
    <source>
        <dbReference type="ARBA" id="ARBA00004251"/>
    </source>
</evidence>
<dbReference type="SMART" id="SM00365">
    <property type="entry name" value="LRR_SD22"/>
    <property type="match status" value="7"/>
</dbReference>
<feature type="transmembrane region" description="Helical" evidence="12">
    <location>
        <begin position="880"/>
        <end position="901"/>
    </location>
</feature>
<comment type="caution">
    <text evidence="15">The sequence shown here is derived from an EMBL/GenBank/DDBJ whole genome shotgun (WGS) entry which is preliminary data.</text>
</comment>
<keyword evidence="5 12" id="KW-0812">Transmembrane</keyword>
<sequence>MIEHHKGNNIIINFLVALVLLCMKYDFAFASAKVTCIRKEREALLTFKKGLIDHGGVFSSWRIENVKNTKNECCKWNGVFCSNTTGHVTALLLPGNWSRDYYLEGNKISSSLLNLHHLESLDLSGNEFGGIKIPEFIGSLKNLQHLNLKQSNFSGIVPPQIGNITNLQTLDLSSNDLLSENLNWLSHLSLLSRFDLSYCNISDPNWLQNILNIPSLQELYLQYSYFPEFKSTSLINSSSKSLSILDLTSTELDSSTFDWLFNVSTSLTKIYLSNNRIKGQIPDAFAKLNFLEYLDLSRNMLEGEIPKSLKNLSHLQNLLLAYNNLSGSLPELMKSYKLRQLSLRGNKFTGSVPESFGQLSKLEFLDVSFNYLKGIISEANFKKLGNLKVLDLSFNSLALNISPDWIPDFDLDVINLAGCETGPRFPTWIKTQRSFSWLDISNAGVSSEVPKWLWRNLSPGIQYLNLSHNQISGTIPDFSPEMMFVSIDVSYNKFSGPVPLFPPSNWIFQLSQNMFSGPISSICNVSYGALALLDLSSNRLTGEIPNCWEQMSSLHILNLGNNSFSGAIPHGLGSLLQLETLHLRDNNLSGKLPSTLQNCSSLRMIDIGGNRLTGKIPGWIVGANFPDMTHLSFRGNRFRSSIPSEICSLTQIQMLDLSRNNFSGKIPQCFDNFGSLVDKSNINSDMIGISFQLTDYNVSSLNIVKDYIDYALVQWKGQELEYRRTLTLLKLVDLSGNRLVGDIPGSFSSLKGLISLNLSKNSLTGNLNPDIGQMEMLECLDLSFNRLSGTIPIGLARLHYLAVLDLANNDLSGKIPLSTQLQSFNASVYAGNSELCGPPLTLCPGDGPDPSTSKQFGDTDEEKDDGDGDGILTLSFLKKFGISIILGFIFGFWGVVGSLLVKESWRRAYFSFWDGIGNWLYVKTTVLWTKLWIS</sequence>
<keyword evidence="6" id="KW-0732">Signal</keyword>
<dbReference type="Gene3D" id="3.80.10.10">
    <property type="entry name" value="Ribonuclease Inhibitor"/>
    <property type="match status" value="3"/>
</dbReference>
<protein>
    <submittedName>
        <fullName evidence="15">Uncharacterized protein</fullName>
    </submittedName>
</protein>
<dbReference type="Pfam" id="PF13855">
    <property type="entry name" value="LRR_8"/>
    <property type="match status" value="3"/>
</dbReference>
<gene>
    <name evidence="15" type="ORF">DH2020_011537</name>
</gene>
<comment type="subcellular location">
    <subcellularLocation>
        <location evidence="1">Cell membrane</location>
        <topology evidence="1">Single-pass type I membrane protein</topology>
    </subcellularLocation>
</comment>
<dbReference type="InterPro" id="IPR001611">
    <property type="entry name" value="Leu-rich_rpt"/>
</dbReference>
<dbReference type="Pfam" id="PF23598">
    <property type="entry name" value="LRR_14"/>
    <property type="match status" value="1"/>
</dbReference>
<evidence type="ECO:0000259" key="13">
    <source>
        <dbReference type="Pfam" id="PF08263"/>
    </source>
</evidence>
<dbReference type="SMART" id="SM00369">
    <property type="entry name" value="LRR_TYP"/>
    <property type="match status" value="11"/>
</dbReference>